<comment type="subunit">
    <text evidence="8">Homodimer.</text>
</comment>
<comment type="subcellular location">
    <subcellularLocation>
        <location evidence="8">Cytoplasm</location>
    </subcellularLocation>
    <subcellularLocation>
        <location evidence="8">Nucleus</location>
    </subcellularLocation>
</comment>
<dbReference type="InterPro" id="IPR027502">
    <property type="entry name" value="ITPase"/>
</dbReference>
<comment type="caution">
    <text evidence="8">Lacks conserved residue(s) required for the propagation of feature annotation.</text>
</comment>
<organism evidence="10 11">
    <name type="scientific">Seiridium unicorne</name>
    <dbReference type="NCBI Taxonomy" id="138068"/>
    <lineage>
        <taxon>Eukaryota</taxon>
        <taxon>Fungi</taxon>
        <taxon>Dikarya</taxon>
        <taxon>Ascomycota</taxon>
        <taxon>Pezizomycotina</taxon>
        <taxon>Sordariomycetes</taxon>
        <taxon>Xylariomycetidae</taxon>
        <taxon>Amphisphaeriales</taxon>
        <taxon>Sporocadaceae</taxon>
        <taxon>Seiridium</taxon>
    </lineage>
</organism>
<feature type="binding site" evidence="8">
    <location>
        <begin position="93"/>
        <end position="94"/>
    </location>
    <ligand>
        <name>ITP</name>
        <dbReference type="ChEBI" id="CHEBI:61402"/>
    </ligand>
</feature>
<gene>
    <name evidence="10" type="ORF">SUNI508_02866</name>
</gene>
<dbReference type="EMBL" id="JARVKF010000002">
    <property type="protein sequence ID" value="KAK9426425.1"/>
    <property type="molecule type" value="Genomic_DNA"/>
</dbReference>
<evidence type="ECO:0000256" key="3">
    <source>
        <dbReference type="ARBA" id="ARBA00022723"/>
    </source>
</evidence>
<evidence type="ECO:0000313" key="11">
    <source>
        <dbReference type="Proteomes" id="UP001408356"/>
    </source>
</evidence>
<keyword evidence="11" id="KW-1185">Reference proteome</keyword>
<feature type="binding site" evidence="8">
    <location>
        <position position="93"/>
    </location>
    <ligand>
        <name>Mg(2+)</name>
        <dbReference type="ChEBI" id="CHEBI:18420"/>
    </ligand>
</feature>
<dbReference type="HAMAP" id="MF_03148">
    <property type="entry name" value="HAM1_NTPase"/>
    <property type="match status" value="1"/>
</dbReference>
<proteinExistence type="inferred from homology"/>
<keyword evidence="3 8" id="KW-0479">Metal-binding</keyword>
<dbReference type="InterPro" id="IPR002637">
    <property type="entry name" value="RdgB/HAM1"/>
</dbReference>
<accession>A0ABR2VHL6</accession>
<evidence type="ECO:0000256" key="1">
    <source>
        <dbReference type="ARBA" id="ARBA00008023"/>
    </source>
</evidence>
<protein>
    <recommendedName>
        <fullName evidence="8">Inosine triphosphate pyrophosphatase</fullName>
        <shortName evidence="8">ITPase</shortName>
        <shortName evidence="8">Inosine triphosphatase</shortName>
        <ecNumber evidence="8">3.6.1.66</ecNumber>
    </recommendedName>
    <alternativeName>
        <fullName evidence="8">Non-canonical purine NTP pyrophosphatase</fullName>
    </alternativeName>
    <alternativeName>
        <fullName evidence="8">Non-standard purine NTP pyrophosphatase</fullName>
    </alternativeName>
    <alternativeName>
        <fullName evidence="8">Nucleoside-triphosphate diphosphatase</fullName>
    </alternativeName>
    <alternativeName>
        <fullName evidence="8">Nucleoside-triphosphate pyrophosphatase</fullName>
        <shortName evidence="8">NTPase</shortName>
    </alternativeName>
    <alternativeName>
        <fullName evidence="8">XTP/dITP diphosphatase</fullName>
    </alternativeName>
</protein>
<feature type="binding site" evidence="8">
    <location>
        <position position="192"/>
    </location>
    <ligand>
        <name>ITP</name>
        <dbReference type="ChEBI" id="CHEBI:61402"/>
    </ligand>
</feature>
<keyword evidence="8" id="KW-0464">Manganese</keyword>
<evidence type="ECO:0000256" key="7">
    <source>
        <dbReference type="ARBA" id="ARBA00023080"/>
    </source>
</evidence>
<keyword evidence="4 8" id="KW-0547">Nucleotide-binding</keyword>
<keyword evidence="5 8" id="KW-0378">Hydrolase</keyword>
<name>A0ABR2VHL6_9PEZI</name>
<dbReference type="SUPFAM" id="SSF52972">
    <property type="entry name" value="ITPase-like"/>
    <property type="match status" value="1"/>
</dbReference>
<dbReference type="Pfam" id="PF01725">
    <property type="entry name" value="Ham1p_like"/>
    <property type="match status" value="1"/>
</dbReference>
<evidence type="ECO:0000256" key="8">
    <source>
        <dbReference type="HAMAP-Rule" id="MF_03148"/>
    </source>
</evidence>
<comment type="cofactor">
    <cofactor evidence="8">
        <name>Mg(2+)</name>
        <dbReference type="ChEBI" id="CHEBI:18420"/>
    </cofactor>
    <cofactor evidence="8">
        <name>Mn(2+)</name>
        <dbReference type="ChEBI" id="CHEBI:29035"/>
    </cofactor>
    <text evidence="8">Binds 1 divalent metal cation per subunit; can use either Mg(2+) or Mn(2+).</text>
</comment>
<dbReference type="PANTHER" id="PTHR11067:SF9">
    <property type="entry name" value="INOSINE TRIPHOSPHATE PYROPHOSPHATASE"/>
    <property type="match status" value="1"/>
</dbReference>
<evidence type="ECO:0000313" key="10">
    <source>
        <dbReference type="EMBL" id="KAK9426425.1"/>
    </source>
</evidence>
<evidence type="ECO:0000256" key="6">
    <source>
        <dbReference type="ARBA" id="ARBA00022842"/>
    </source>
</evidence>
<comment type="similarity">
    <text evidence="1 8 9">Belongs to the HAM1 NTPase family.</text>
</comment>
<dbReference type="EC" id="3.6.1.66" evidence="8"/>
<comment type="caution">
    <text evidence="10">The sequence shown here is derived from an EMBL/GenBank/DDBJ whole genome shotgun (WGS) entry which is preliminary data.</text>
</comment>
<evidence type="ECO:0000256" key="4">
    <source>
        <dbReference type="ARBA" id="ARBA00022741"/>
    </source>
</evidence>
<evidence type="ECO:0000256" key="9">
    <source>
        <dbReference type="RuleBase" id="RU003781"/>
    </source>
</evidence>
<dbReference type="InterPro" id="IPR029001">
    <property type="entry name" value="ITPase-like_fam"/>
</dbReference>
<keyword evidence="2 8" id="KW-0963">Cytoplasm</keyword>
<feature type="binding site" evidence="8">
    <location>
        <begin position="36"/>
        <end position="41"/>
    </location>
    <ligand>
        <name>ITP</name>
        <dbReference type="ChEBI" id="CHEBI:61402"/>
    </ligand>
</feature>
<evidence type="ECO:0000256" key="2">
    <source>
        <dbReference type="ARBA" id="ARBA00022490"/>
    </source>
</evidence>
<comment type="function">
    <text evidence="8">Pyrophosphatase that hydrolyzes non-canonical purine nucleotides such as inosine triphosphate (ITP), deoxyinosine triphosphate (dITP) or xanthosine 5'-triphosphate (XTP) to their respective monophosphate derivatives. The enzyme does not distinguish between the deoxy- and ribose forms. Probably excludes non-canonical purines from RNA and DNA precursor pools, thus preventing their incorporation into RNA and DNA and avoiding chromosomal lesions.</text>
</comment>
<dbReference type="Proteomes" id="UP001408356">
    <property type="component" value="Unassembled WGS sequence"/>
</dbReference>
<comment type="catalytic activity">
    <reaction evidence="8">
        <text>dITP + H2O = dIMP + diphosphate + H(+)</text>
        <dbReference type="Rhea" id="RHEA:28342"/>
        <dbReference type="ChEBI" id="CHEBI:15377"/>
        <dbReference type="ChEBI" id="CHEBI:15378"/>
        <dbReference type="ChEBI" id="CHEBI:33019"/>
        <dbReference type="ChEBI" id="CHEBI:61194"/>
        <dbReference type="ChEBI" id="CHEBI:61382"/>
        <dbReference type="EC" id="3.6.1.66"/>
    </reaction>
</comment>
<dbReference type="NCBIfam" id="TIGR00042">
    <property type="entry name" value="RdgB/HAM1 family non-canonical purine NTP pyrophosphatase"/>
    <property type="match status" value="1"/>
</dbReference>
<keyword evidence="7 8" id="KW-0546">Nucleotide metabolism</keyword>
<feature type="binding site" evidence="8">
    <location>
        <position position="77"/>
    </location>
    <ligand>
        <name>ITP</name>
        <dbReference type="ChEBI" id="CHEBI:61402"/>
    </ligand>
</feature>
<dbReference type="CDD" id="cd00515">
    <property type="entry name" value="HAM1"/>
    <property type="match status" value="1"/>
</dbReference>
<dbReference type="PANTHER" id="PTHR11067">
    <property type="entry name" value="INOSINE TRIPHOSPHATE PYROPHOSPHATASE/HAM1 PROTEIN"/>
    <property type="match status" value="1"/>
</dbReference>
<dbReference type="Gene3D" id="3.90.950.10">
    <property type="match status" value="1"/>
</dbReference>
<evidence type="ECO:0000256" key="5">
    <source>
        <dbReference type="ARBA" id="ARBA00022801"/>
    </source>
</evidence>
<keyword evidence="6 8" id="KW-0460">Magnesium</keyword>
<reference evidence="10 11" key="1">
    <citation type="journal article" date="2024" name="J. Plant Pathol.">
        <title>Sequence and assembly of the genome of Seiridium unicorne, isolate CBS 538.82, causal agent of cypress canker disease.</title>
        <authorList>
            <person name="Scali E."/>
            <person name="Rocca G.D."/>
            <person name="Danti R."/>
            <person name="Garbelotto M."/>
            <person name="Barberini S."/>
            <person name="Baroncelli R."/>
            <person name="Emiliani G."/>
        </authorList>
    </citation>
    <scope>NUCLEOTIDE SEQUENCE [LARGE SCALE GENOMIC DNA]</scope>
    <source>
        <strain evidence="10 11">BM-138-508</strain>
    </source>
</reference>
<comment type="catalytic activity">
    <reaction evidence="8">
        <text>XTP + H2O = XMP + diphosphate + H(+)</text>
        <dbReference type="Rhea" id="RHEA:28610"/>
        <dbReference type="ChEBI" id="CHEBI:15377"/>
        <dbReference type="ChEBI" id="CHEBI:15378"/>
        <dbReference type="ChEBI" id="CHEBI:33019"/>
        <dbReference type="ChEBI" id="CHEBI:57464"/>
        <dbReference type="ChEBI" id="CHEBI:61314"/>
        <dbReference type="EC" id="3.6.1.66"/>
    </reaction>
</comment>
<feature type="binding site" evidence="8">
    <location>
        <position position="65"/>
    </location>
    <ligand>
        <name>Mg(2+)</name>
        <dbReference type="ChEBI" id="CHEBI:18420"/>
    </ligand>
</feature>
<keyword evidence="8" id="KW-0539">Nucleus</keyword>
<comment type="catalytic activity">
    <reaction evidence="8">
        <text>ITP + H2O = IMP + diphosphate + H(+)</text>
        <dbReference type="Rhea" id="RHEA:29399"/>
        <dbReference type="ChEBI" id="CHEBI:15377"/>
        <dbReference type="ChEBI" id="CHEBI:15378"/>
        <dbReference type="ChEBI" id="CHEBI:33019"/>
        <dbReference type="ChEBI" id="CHEBI:58053"/>
        <dbReference type="ChEBI" id="CHEBI:61402"/>
        <dbReference type="EC" id="3.6.1.66"/>
    </reaction>
</comment>
<sequence>MRQIPSPPSGIIILPAVYCETDNIASMAPKEVNLITGNANKLADIRAILGPQGILVKNQALDLPEIQGTIEEITIAKCRRAAELVGGPVLVDDTALCFEAMNGMPGPYIKFFLEAVGPEKLHLMLAGFSDKRAQAVATLGYSEGPGHEPVLFQGRVDGTIVPARGTLRYGWHACFEYPGTGQTFAEMDDEEKHRISHLGEAMRKLIEWLVI</sequence>